<feature type="signal peptide" evidence="2">
    <location>
        <begin position="1"/>
        <end position="21"/>
    </location>
</feature>
<evidence type="ECO:0000256" key="1">
    <source>
        <dbReference type="SAM" id="MobiDB-lite"/>
    </source>
</evidence>
<organism evidence="4 5">
    <name type="scientific">Acinetobacter gerneri DSM 14967 = CIP 107464 = MTCC 9824</name>
    <dbReference type="NCBI Taxonomy" id="1120926"/>
    <lineage>
        <taxon>Bacteria</taxon>
        <taxon>Pseudomonadati</taxon>
        <taxon>Pseudomonadota</taxon>
        <taxon>Gammaproteobacteria</taxon>
        <taxon>Moraxellales</taxon>
        <taxon>Moraxellaceae</taxon>
        <taxon>Acinetobacter</taxon>
    </lineage>
</organism>
<dbReference type="STRING" id="202952.GCA_000747725_03960"/>
<protein>
    <recommendedName>
        <fullName evidence="3">DUF3298 domain-containing protein</fullName>
    </recommendedName>
</protein>
<dbReference type="Gene3D" id="3.30.565.40">
    <property type="entry name" value="Fervidobacterium nodosum Rt17-B1 like"/>
    <property type="match status" value="1"/>
</dbReference>
<dbReference type="Proteomes" id="UP000013117">
    <property type="component" value="Unassembled WGS sequence"/>
</dbReference>
<evidence type="ECO:0000313" key="4">
    <source>
        <dbReference type="EMBL" id="ENV35170.1"/>
    </source>
</evidence>
<evidence type="ECO:0000256" key="2">
    <source>
        <dbReference type="SAM" id="SignalP"/>
    </source>
</evidence>
<dbReference type="HOGENOM" id="CLU_081196_0_0_6"/>
<dbReference type="PROSITE" id="PS51257">
    <property type="entry name" value="PROKAR_LIPOPROTEIN"/>
    <property type="match status" value="1"/>
</dbReference>
<reference evidence="4 5" key="1">
    <citation type="submission" date="2013-02" db="EMBL/GenBank/DDBJ databases">
        <title>The Genome Sequence of Acinetobacter gerneri CIP 107464.</title>
        <authorList>
            <consortium name="The Broad Institute Genome Sequencing Platform"/>
            <consortium name="The Broad Institute Genome Sequencing Center for Infectious Disease"/>
            <person name="Cerqueira G."/>
            <person name="Feldgarden M."/>
            <person name="Courvalin P."/>
            <person name="Perichon B."/>
            <person name="Grillot-Courvalin C."/>
            <person name="Clermont D."/>
            <person name="Rocha E."/>
            <person name="Yoon E.-J."/>
            <person name="Nemec A."/>
            <person name="Walker B."/>
            <person name="Young S.K."/>
            <person name="Zeng Q."/>
            <person name="Gargeya S."/>
            <person name="Fitzgerald M."/>
            <person name="Haas B."/>
            <person name="Abouelleil A."/>
            <person name="Alvarado L."/>
            <person name="Arachchi H.M."/>
            <person name="Berlin A.M."/>
            <person name="Chapman S.B."/>
            <person name="Dewar J."/>
            <person name="Goldberg J."/>
            <person name="Griggs A."/>
            <person name="Gujja S."/>
            <person name="Hansen M."/>
            <person name="Howarth C."/>
            <person name="Imamovic A."/>
            <person name="Larimer J."/>
            <person name="McCowan C."/>
            <person name="Murphy C."/>
            <person name="Neiman D."/>
            <person name="Pearson M."/>
            <person name="Priest M."/>
            <person name="Roberts A."/>
            <person name="Saif S."/>
            <person name="Shea T."/>
            <person name="Sisk P."/>
            <person name="Sykes S."/>
            <person name="Wortman J."/>
            <person name="Nusbaum C."/>
            <person name="Birren B."/>
        </authorList>
    </citation>
    <scope>NUCLEOTIDE SEQUENCE [LARGE SCALE GENOMIC DNA]</scope>
    <source>
        <strain evidence="4 5">CIP 107464</strain>
    </source>
</reference>
<evidence type="ECO:0000259" key="3">
    <source>
        <dbReference type="Pfam" id="PF11738"/>
    </source>
</evidence>
<feature type="region of interest" description="Disordered" evidence="1">
    <location>
        <begin position="24"/>
        <end position="49"/>
    </location>
</feature>
<feature type="compositionally biased region" description="Basic and acidic residues" evidence="1">
    <location>
        <begin position="112"/>
        <end position="123"/>
    </location>
</feature>
<dbReference type="Gene3D" id="3.90.640.20">
    <property type="entry name" value="Heat-shock cognate protein, ATPase"/>
    <property type="match status" value="1"/>
</dbReference>
<keyword evidence="5" id="KW-1185">Reference proteome</keyword>
<evidence type="ECO:0000313" key="5">
    <source>
        <dbReference type="Proteomes" id="UP000013117"/>
    </source>
</evidence>
<keyword evidence="2" id="KW-0732">Signal</keyword>
<proteinExistence type="predicted"/>
<gene>
    <name evidence="4" type="ORF">F960_00468</name>
</gene>
<comment type="caution">
    <text evidence="4">The sequence shown here is derived from an EMBL/GenBank/DDBJ whole genome shotgun (WGS) entry which is preliminary data.</text>
</comment>
<name>N8ZUM2_9GAMM</name>
<feature type="domain" description="DUF3298" evidence="3">
    <location>
        <begin position="222"/>
        <end position="300"/>
    </location>
</feature>
<feature type="region of interest" description="Disordered" evidence="1">
    <location>
        <begin position="109"/>
        <end position="134"/>
    </location>
</feature>
<feature type="compositionally biased region" description="Basic and acidic residues" evidence="1">
    <location>
        <begin position="27"/>
        <end position="36"/>
    </location>
</feature>
<dbReference type="Pfam" id="PF11738">
    <property type="entry name" value="DUF3298"/>
    <property type="match status" value="1"/>
</dbReference>
<feature type="compositionally biased region" description="Polar residues" evidence="1">
    <location>
        <begin position="37"/>
        <end position="49"/>
    </location>
</feature>
<dbReference type="InterPro" id="IPR037126">
    <property type="entry name" value="PdaC/RsiV-like_sf"/>
</dbReference>
<sequence length="333" mass="37322">MMLKMKKTLLLSVLAASVAMTACQPKNADKKSDPEKTQTSASEVPDTSLQLLGNNEELVLNIPECDDKNCPDFHVERLKTNQSYVDEALDQAILKQLKTMLSISEQYNKQNKPADTDKSKQPDQEVPSSTVMGQTAPETPAQILAKQVQPYLDNFLNLDTELKKLGVSHKITLNINPKILNSDGPLVTVVLNSSSYLGGAHGATAQQYFNFDLKKQKQVELKDILAANQHAALENKAHEAFKIWVKDSKLADNVDQYEQSWKFKLSDNFYLGRQGLILQYAEYEIGPYVVGLPRLVIPYEQLQTILKKEYLPEIKAQEIKAEDSQAKSEQAKP</sequence>
<accession>N8ZUM2</accession>
<dbReference type="AlphaFoldDB" id="N8ZUM2"/>
<dbReference type="PATRIC" id="fig|1120926.3.peg.433"/>
<dbReference type="InterPro" id="IPR021729">
    <property type="entry name" value="DUF3298"/>
</dbReference>
<feature type="chain" id="PRO_5004138191" description="DUF3298 domain-containing protein" evidence="2">
    <location>
        <begin position="22"/>
        <end position="333"/>
    </location>
</feature>
<dbReference type="eggNOG" id="COG4461">
    <property type="taxonomic scope" value="Bacteria"/>
</dbReference>
<dbReference type="EMBL" id="APPN01000046">
    <property type="protein sequence ID" value="ENV35170.1"/>
    <property type="molecule type" value="Genomic_DNA"/>
</dbReference>